<feature type="domain" description="Nuclear receptor" evidence="13">
    <location>
        <begin position="25"/>
        <end position="100"/>
    </location>
</feature>
<dbReference type="AlphaFoldDB" id="A0A0M3K4K8"/>
<dbReference type="WBParaSite" id="ASIM_0001589901-mRNA-1">
    <property type="protein sequence ID" value="ASIM_0001589901-mRNA-1"/>
    <property type="gene ID" value="ASIM_0001589901"/>
</dbReference>
<dbReference type="Gene3D" id="1.10.565.10">
    <property type="entry name" value="Retinoid X Receptor"/>
    <property type="match status" value="1"/>
</dbReference>
<dbReference type="PANTHER" id="PTHR47519:SF5">
    <property type="entry name" value="NUCLEAR HORMONE RECEPTOR E75"/>
    <property type="match status" value="1"/>
</dbReference>
<dbReference type="InterPro" id="IPR049636">
    <property type="entry name" value="HNF4-like_DBD"/>
</dbReference>
<dbReference type="PRINTS" id="PR00047">
    <property type="entry name" value="STROIDFINGER"/>
</dbReference>
<dbReference type="Pfam" id="PF00104">
    <property type="entry name" value="Hormone_recep"/>
    <property type="match status" value="1"/>
</dbReference>
<dbReference type="PANTHER" id="PTHR47519">
    <property type="entry name" value="NUCLEAR HORMONE RECEPTOR FAMILY MEMBER NHR-31-RELATED"/>
    <property type="match status" value="1"/>
</dbReference>
<evidence type="ECO:0000256" key="6">
    <source>
        <dbReference type="ARBA" id="ARBA00023015"/>
    </source>
</evidence>
<dbReference type="InterPro" id="IPR052496">
    <property type="entry name" value="Orphan_Nuclear_Rcpt"/>
</dbReference>
<evidence type="ECO:0000256" key="3">
    <source>
        <dbReference type="ARBA" id="ARBA00022723"/>
    </source>
</evidence>
<dbReference type="Pfam" id="PF00105">
    <property type="entry name" value="zf-C4"/>
    <property type="match status" value="1"/>
</dbReference>
<feature type="region of interest" description="Disordered" evidence="12">
    <location>
        <begin position="96"/>
        <end position="161"/>
    </location>
</feature>
<reference evidence="17" key="1">
    <citation type="submission" date="2017-02" db="UniProtKB">
        <authorList>
            <consortium name="WormBaseParasite"/>
        </authorList>
    </citation>
    <scope>IDENTIFICATION</scope>
</reference>
<dbReference type="InterPro" id="IPR001628">
    <property type="entry name" value="Znf_hrmn_rcpt"/>
</dbReference>
<evidence type="ECO:0000259" key="14">
    <source>
        <dbReference type="PROSITE" id="PS51843"/>
    </source>
</evidence>
<evidence type="ECO:0000256" key="8">
    <source>
        <dbReference type="ARBA" id="ARBA00023163"/>
    </source>
</evidence>
<comment type="function">
    <text evidence="11">Orphan nuclear receptor.</text>
</comment>
<keyword evidence="16" id="KW-1185">Reference proteome</keyword>
<evidence type="ECO:0000313" key="16">
    <source>
        <dbReference type="Proteomes" id="UP000267096"/>
    </source>
</evidence>
<dbReference type="SMART" id="SM00399">
    <property type="entry name" value="ZnF_C4"/>
    <property type="match status" value="1"/>
</dbReference>
<reference evidence="15 16" key="2">
    <citation type="submission" date="2018-11" db="EMBL/GenBank/DDBJ databases">
        <authorList>
            <consortium name="Pathogen Informatics"/>
        </authorList>
    </citation>
    <scope>NUCLEOTIDE SEQUENCE [LARGE SCALE GENOMIC DNA]</scope>
</reference>
<dbReference type="FunFam" id="3.30.50.10:FF:000030">
    <property type="entry name" value="Nuclear Hormone Receptor family"/>
    <property type="match status" value="1"/>
</dbReference>
<feature type="compositionally biased region" description="Polar residues" evidence="12">
    <location>
        <begin position="146"/>
        <end position="156"/>
    </location>
</feature>
<dbReference type="GO" id="GO:0003700">
    <property type="term" value="F:DNA-binding transcription factor activity"/>
    <property type="evidence" value="ECO:0007669"/>
    <property type="project" value="InterPro"/>
</dbReference>
<dbReference type="Proteomes" id="UP000267096">
    <property type="component" value="Unassembled WGS sequence"/>
</dbReference>
<protein>
    <submittedName>
        <fullName evidence="17">Nuclear hormone receptor family member nhr-3 (inferred by orthology to a C. elegans protein)</fullName>
    </submittedName>
</protein>
<evidence type="ECO:0000256" key="7">
    <source>
        <dbReference type="ARBA" id="ARBA00023125"/>
    </source>
</evidence>
<evidence type="ECO:0000256" key="9">
    <source>
        <dbReference type="ARBA" id="ARBA00023170"/>
    </source>
</evidence>
<dbReference type="GO" id="GO:0000978">
    <property type="term" value="F:RNA polymerase II cis-regulatory region sequence-specific DNA binding"/>
    <property type="evidence" value="ECO:0007669"/>
    <property type="project" value="InterPro"/>
</dbReference>
<dbReference type="InterPro" id="IPR035500">
    <property type="entry name" value="NHR-like_dom_sf"/>
</dbReference>
<dbReference type="Gene3D" id="3.30.50.10">
    <property type="entry name" value="Erythroid Transcription Factor GATA-1, subunit A"/>
    <property type="match status" value="1"/>
</dbReference>
<keyword evidence="10" id="KW-0539">Nucleus</keyword>
<keyword evidence="7" id="KW-0238">DNA-binding</keyword>
<accession>A0A0M3K4K8</accession>
<feature type="region of interest" description="Disordered" evidence="12">
    <location>
        <begin position="184"/>
        <end position="216"/>
    </location>
</feature>
<feature type="domain" description="NR LBD" evidence="14">
    <location>
        <begin position="307"/>
        <end position="578"/>
    </location>
</feature>
<dbReference type="SMART" id="SM00430">
    <property type="entry name" value="HOLI"/>
    <property type="match status" value="1"/>
</dbReference>
<dbReference type="GO" id="GO:0008270">
    <property type="term" value="F:zinc ion binding"/>
    <property type="evidence" value="ECO:0007669"/>
    <property type="project" value="UniProtKB-KW"/>
</dbReference>
<keyword evidence="4" id="KW-0863">Zinc-finger</keyword>
<evidence type="ECO:0000256" key="1">
    <source>
        <dbReference type="ARBA" id="ARBA00004123"/>
    </source>
</evidence>
<dbReference type="PROSITE" id="PS51843">
    <property type="entry name" value="NR_LBD"/>
    <property type="match status" value="1"/>
</dbReference>
<feature type="compositionally biased region" description="Basic and acidic residues" evidence="12">
    <location>
        <begin position="96"/>
        <end position="106"/>
    </location>
</feature>
<sequence>MANEYIQRMNRSIGTETELFIDWFCVRSSVCDDEASGRHYGVVACFGCKGFFRRTVRAGKHYICRFEQKCRIDKAGRNVCRSCRFQKCLQVGMEPDAIRPDRDKTGRQRNPRRGSNLVSVANTLAAYEENVNVTTTDNSDSKTKRTSGSDNNNAVSESGAGAGGCAAASIRAKKGGTGFGRALESTQRERYSEQQSSACSSPALITADNRDESNSTTKSLLYQQQMSEIGSDVMSDDATTTSISSSDSVQLTTTTATATATMPAYRAIMNGDESILPTLCEIERICNQLRDANPLQVQQKQKQITLEDAVLRPSLVTARSALCFDAFLGIGHCKDCLECMKRLTVLLLDYVNTLKPIADLVLSEKVNIIRHCLTQFILLIISYGTIRFTEDTNLILLSNGRYLHRDIVVQLVNSCDCGASSRCCGAADSDNNSAGDNYNNNDNNNMKVGGMSMLNARISLMKRKVLEEVIMPMRRLVLSDYEMVALKAIICLDSNARRINRTSANLLDIARESVQMALYSHLLGRYSPPEALTRFGNVLLLLSNISRASMSMIVLFQVMRKSWSAFSSESIFSEYEGISSILDGILFNDFDDDEP</sequence>
<evidence type="ECO:0000256" key="5">
    <source>
        <dbReference type="ARBA" id="ARBA00022833"/>
    </source>
</evidence>
<evidence type="ECO:0000313" key="15">
    <source>
        <dbReference type="EMBL" id="VDK54758.1"/>
    </source>
</evidence>
<keyword evidence="8" id="KW-0804">Transcription</keyword>
<evidence type="ECO:0000256" key="10">
    <source>
        <dbReference type="ARBA" id="ARBA00023242"/>
    </source>
</evidence>
<evidence type="ECO:0000256" key="11">
    <source>
        <dbReference type="ARBA" id="ARBA00037512"/>
    </source>
</evidence>
<dbReference type="CDD" id="cd06960">
    <property type="entry name" value="NR_DBD_HNF4A"/>
    <property type="match status" value="1"/>
</dbReference>
<comment type="subcellular location">
    <subcellularLocation>
        <location evidence="1">Nucleus</location>
    </subcellularLocation>
</comment>
<dbReference type="GO" id="GO:0005634">
    <property type="term" value="C:nucleus"/>
    <property type="evidence" value="ECO:0007669"/>
    <property type="project" value="UniProtKB-SubCell"/>
</dbReference>
<dbReference type="InterPro" id="IPR013088">
    <property type="entry name" value="Znf_NHR/GATA"/>
</dbReference>
<dbReference type="OrthoDB" id="5799427at2759"/>
<evidence type="ECO:0000256" key="12">
    <source>
        <dbReference type="SAM" id="MobiDB-lite"/>
    </source>
</evidence>
<keyword evidence="9" id="KW-0675">Receptor</keyword>
<gene>
    <name evidence="15" type="ORF">ASIM_LOCUS15306</name>
</gene>
<dbReference type="EMBL" id="UYRR01032241">
    <property type="protein sequence ID" value="VDK54758.1"/>
    <property type="molecule type" value="Genomic_DNA"/>
</dbReference>
<keyword evidence="3" id="KW-0479">Metal-binding</keyword>
<dbReference type="PROSITE" id="PS51030">
    <property type="entry name" value="NUCLEAR_REC_DBD_2"/>
    <property type="match status" value="1"/>
</dbReference>
<evidence type="ECO:0000256" key="2">
    <source>
        <dbReference type="ARBA" id="ARBA00005993"/>
    </source>
</evidence>
<name>A0A0M3K4K8_ANISI</name>
<dbReference type="SUPFAM" id="SSF57716">
    <property type="entry name" value="Glucocorticoid receptor-like (DNA-binding domain)"/>
    <property type="match status" value="1"/>
</dbReference>
<dbReference type="InterPro" id="IPR000536">
    <property type="entry name" value="Nucl_hrmn_rcpt_lig-bd"/>
</dbReference>
<proteinExistence type="inferred from homology"/>
<keyword evidence="6" id="KW-0805">Transcription regulation</keyword>
<dbReference type="SUPFAM" id="SSF48508">
    <property type="entry name" value="Nuclear receptor ligand-binding domain"/>
    <property type="match status" value="1"/>
</dbReference>
<comment type="similarity">
    <text evidence="2">Belongs to the nuclear hormone receptor family.</text>
</comment>
<evidence type="ECO:0000256" key="4">
    <source>
        <dbReference type="ARBA" id="ARBA00022771"/>
    </source>
</evidence>
<keyword evidence="5" id="KW-0862">Zinc</keyword>
<evidence type="ECO:0000313" key="17">
    <source>
        <dbReference type="WBParaSite" id="ASIM_0001589901-mRNA-1"/>
    </source>
</evidence>
<organism evidence="17">
    <name type="scientific">Anisakis simplex</name>
    <name type="common">Herring worm</name>
    <dbReference type="NCBI Taxonomy" id="6269"/>
    <lineage>
        <taxon>Eukaryota</taxon>
        <taxon>Metazoa</taxon>
        <taxon>Ecdysozoa</taxon>
        <taxon>Nematoda</taxon>
        <taxon>Chromadorea</taxon>
        <taxon>Rhabditida</taxon>
        <taxon>Spirurina</taxon>
        <taxon>Ascaridomorpha</taxon>
        <taxon>Ascaridoidea</taxon>
        <taxon>Anisakidae</taxon>
        <taxon>Anisakis</taxon>
        <taxon>Anisakis simplex complex</taxon>
    </lineage>
</organism>
<evidence type="ECO:0000259" key="13">
    <source>
        <dbReference type="PROSITE" id="PS51030"/>
    </source>
</evidence>